<evidence type="ECO:0000256" key="2">
    <source>
        <dbReference type="SAM" id="SignalP"/>
    </source>
</evidence>
<feature type="domain" description="ComC supersandwich" evidence="3">
    <location>
        <begin position="950"/>
        <end position="1150"/>
    </location>
</feature>
<dbReference type="FunCoup" id="Q54K31">
    <property type="interactions" value="161"/>
</dbReference>
<dbReference type="VEuPathDB" id="AmoebaDB:DDB_G0287665"/>
<dbReference type="AlphaFoldDB" id="Q54K31"/>
<dbReference type="dictyBase" id="DDB_G0287665"/>
<dbReference type="GlyGen" id="Q54K31">
    <property type="glycosylation" value="1 site"/>
</dbReference>
<evidence type="ECO:0000259" key="4">
    <source>
        <dbReference type="Pfam" id="PF23033"/>
    </source>
</evidence>
<dbReference type="PANTHER" id="PTHR31378">
    <property type="entry name" value="EGF-LIKE DOMAIN-CONTAINING PROTEIN-RELATED-RELATED"/>
    <property type="match status" value="1"/>
</dbReference>
<feature type="domain" description="DUF7034" evidence="4">
    <location>
        <begin position="682"/>
        <end position="802"/>
    </location>
</feature>
<feature type="chain" id="PRO_5004249692" description="EGF-like domain-containing protein" evidence="2">
    <location>
        <begin position="24"/>
        <end position="1222"/>
    </location>
</feature>
<evidence type="ECO:0000259" key="7">
    <source>
        <dbReference type="Pfam" id="PF25820"/>
    </source>
</evidence>
<dbReference type="PANTHER" id="PTHR31378:SF29">
    <property type="entry name" value="EGF-LIKE DOMAIN-CONTAINING PROTEIN-RELATED"/>
    <property type="match status" value="1"/>
</dbReference>
<evidence type="ECO:0000313" key="9">
    <source>
        <dbReference type="Proteomes" id="UP000002195"/>
    </source>
</evidence>
<feature type="domain" description="DUF7949" evidence="7">
    <location>
        <begin position="892"/>
        <end position="926"/>
    </location>
</feature>
<dbReference type="InterPro" id="IPR056645">
    <property type="entry name" value="DUF7743"/>
</dbReference>
<organism evidence="8 9">
    <name type="scientific">Dictyostelium discoideum</name>
    <name type="common">Social amoeba</name>
    <dbReference type="NCBI Taxonomy" id="44689"/>
    <lineage>
        <taxon>Eukaryota</taxon>
        <taxon>Amoebozoa</taxon>
        <taxon>Evosea</taxon>
        <taxon>Eumycetozoa</taxon>
        <taxon>Dictyostelia</taxon>
        <taxon>Dictyosteliales</taxon>
        <taxon>Dictyosteliaceae</taxon>
        <taxon>Dictyostelium</taxon>
    </lineage>
</organism>
<keyword evidence="9" id="KW-1185">Reference proteome</keyword>
<keyword evidence="1" id="KW-0812">Transmembrane</keyword>
<feature type="signal peptide" evidence="2">
    <location>
        <begin position="1"/>
        <end position="23"/>
    </location>
</feature>
<dbReference type="InterPro" id="IPR057709">
    <property type="entry name" value="DUF7949"/>
</dbReference>
<keyword evidence="2" id="KW-0732">Signal</keyword>
<protein>
    <recommendedName>
        <fullName evidence="10">EGF-like domain-containing protein</fullName>
    </recommendedName>
</protein>
<evidence type="ECO:0000313" key="8">
    <source>
        <dbReference type="EMBL" id="EAL63641.1"/>
    </source>
</evidence>
<dbReference type="Gene3D" id="2.10.25.10">
    <property type="entry name" value="Laminin"/>
    <property type="match status" value="1"/>
</dbReference>
<dbReference type="InParanoid" id="Q54K31"/>
<dbReference type="GeneID" id="8626228"/>
<dbReference type="InterPro" id="IPR055463">
    <property type="entry name" value="DUF7035"/>
</dbReference>
<dbReference type="Pfam" id="PF25820">
    <property type="entry name" value="DUF7949"/>
    <property type="match status" value="1"/>
</dbReference>
<sequence length="1222" mass="139125">MRQINNIYLFFLFSIITFNEINSREPCIQNYTFEYGRNYKGDYGMLYDLNCLDPNFERVTVSGPQKINNSYTNNFKDKNIPSFYFINPGYTIYNFHPTPLSNSTEFSINSSFQNSSLIIKSFFLKNGNLLLASDISDIKQIIMVDSKYCSSLKYDQCVLFIEFNGISEPTLLFDDNLYRPFLINGNPNKGKYYIELSRISSLPKESYSIYLFSNSLKYEPIHTFKGLNYTGQMVAANPPYVYYYSKPITYIFIEIETLPGNLGSLIVRYQNFENFDLVIPLPFSFTLNDGIASFSIAYPVSQYFVPPTQLSISFTNVNDFFGKINMGGSKLKDYESPTKLNVDFLKPFEYSDKIAIRVRASDKGSGVQYIIFTFNSTYSLQPINSIKLSNMDLVKGDCFNGIYQVIVPKYKIRKYYEIEIIDHANNSNNSKDSTPFLFLSPMDFQSIFFASQSSDVSENSVKNTMFIELKNKSIDWLAFEFIPIFGVKHEPSFISKWNSSSTIYEIHFTIPARLPPGPIQYILNPVDIDSSTFYTYLGPSSELNIICEKTDTIGPLVTSLLAYNPETLSYGKSVEVGFEIHFKDDLNGIADINFTIISDKDKNGFDFNCKPPEIKNTHTCSPRWNVTIPQTFYISQMSTIDSKGYSTEYPNINKVNPMMEIVETDYNKLIVTSSGEMDTDIPTLVHFISNISYINNQSDRSILVNFTIEDTNSGVSIKYQPTIYTIPDTLNILSFPCKHEEGLINNTKYRQVNFYCELMLPYLYGYPNGFFFQIHGVYDNHFNSAGFSYDNSPRFGFFINVTVGDDIPFIESFKTDESYITLKGFKFGISPSVIYNSNFTQELLIFSPSPFLNNSFIQFKPNLTQNIIGETILIYINTSEGKSNTISIELPCKGEPLCGGQSQGICTLMGCRCKPEYTGTDCSSNIIIINPNINLTKPDVQLPYTHHQSLISVHSLREVDFNGKLVNEYIFNNWSYYGSNNSFSYITDVNNKNVPDNNVKVEVLIRHYKDGGLVEFAGKNVPILLGAVKYYFSLSKYIFKSQLNTLHLVMHAAVETSQKENVCMGSEFGIDGLEQESQYFKVQINGFSLYGQFMTRAIIDGKFISIRNLQVNSSDFKKSLNTNTHSQIYFAIEIPNYEIRAELDPNFSVLLENTNKPNSQNFVCVGGKSGGLTSLQMVGIIISCVGMFVVVIVIICYISYKKSTFLRIKARFVSLKLKSLRD</sequence>
<reference evidence="8 9" key="1">
    <citation type="journal article" date="2005" name="Nature">
        <title>The genome of the social amoeba Dictyostelium discoideum.</title>
        <authorList>
            <consortium name="The Dictyostelium discoideum Sequencing Consortium"/>
            <person name="Eichinger L."/>
            <person name="Pachebat J.A."/>
            <person name="Glockner G."/>
            <person name="Rajandream M.A."/>
            <person name="Sucgang R."/>
            <person name="Berriman M."/>
            <person name="Song J."/>
            <person name="Olsen R."/>
            <person name="Szafranski K."/>
            <person name="Xu Q."/>
            <person name="Tunggal B."/>
            <person name="Kummerfeld S."/>
            <person name="Madera M."/>
            <person name="Konfortov B.A."/>
            <person name="Rivero F."/>
            <person name="Bankier A.T."/>
            <person name="Lehmann R."/>
            <person name="Hamlin N."/>
            <person name="Davies R."/>
            <person name="Gaudet P."/>
            <person name="Fey P."/>
            <person name="Pilcher K."/>
            <person name="Chen G."/>
            <person name="Saunders D."/>
            <person name="Sodergren E."/>
            <person name="Davis P."/>
            <person name="Kerhornou A."/>
            <person name="Nie X."/>
            <person name="Hall N."/>
            <person name="Anjard C."/>
            <person name="Hemphill L."/>
            <person name="Bason N."/>
            <person name="Farbrother P."/>
            <person name="Desany B."/>
            <person name="Just E."/>
            <person name="Morio T."/>
            <person name="Rost R."/>
            <person name="Churcher C."/>
            <person name="Cooper J."/>
            <person name="Haydock S."/>
            <person name="van Driessche N."/>
            <person name="Cronin A."/>
            <person name="Goodhead I."/>
            <person name="Muzny D."/>
            <person name="Mourier T."/>
            <person name="Pain A."/>
            <person name="Lu M."/>
            <person name="Harper D."/>
            <person name="Lindsay R."/>
            <person name="Hauser H."/>
            <person name="James K."/>
            <person name="Quiles M."/>
            <person name="Madan Babu M."/>
            <person name="Saito T."/>
            <person name="Buchrieser C."/>
            <person name="Wardroper A."/>
            <person name="Felder M."/>
            <person name="Thangavelu M."/>
            <person name="Johnson D."/>
            <person name="Knights A."/>
            <person name="Loulseged H."/>
            <person name="Mungall K."/>
            <person name="Oliver K."/>
            <person name="Price C."/>
            <person name="Quail M.A."/>
            <person name="Urushihara H."/>
            <person name="Hernandez J."/>
            <person name="Rabbinowitsch E."/>
            <person name="Steffen D."/>
            <person name="Sanders M."/>
            <person name="Ma J."/>
            <person name="Kohara Y."/>
            <person name="Sharp S."/>
            <person name="Simmonds M."/>
            <person name="Spiegler S."/>
            <person name="Tivey A."/>
            <person name="Sugano S."/>
            <person name="White B."/>
            <person name="Walker D."/>
            <person name="Woodward J."/>
            <person name="Winckler T."/>
            <person name="Tanaka Y."/>
            <person name="Shaulsky G."/>
            <person name="Schleicher M."/>
            <person name="Weinstock G."/>
            <person name="Rosenthal A."/>
            <person name="Cox E.C."/>
            <person name="Chisholm R.L."/>
            <person name="Gibbs R."/>
            <person name="Loomis W.F."/>
            <person name="Platzer M."/>
            <person name="Kay R.R."/>
            <person name="Williams J."/>
            <person name="Dear P.H."/>
            <person name="Noegel A.A."/>
            <person name="Barrell B."/>
            <person name="Kuspa A."/>
        </authorList>
    </citation>
    <scope>NUCLEOTIDE SEQUENCE [LARGE SCALE GENOMIC DNA]</scope>
    <source>
        <strain evidence="8 9">AX4</strain>
    </source>
</reference>
<evidence type="ECO:0008006" key="10">
    <source>
        <dbReference type="Google" id="ProtNLM"/>
    </source>
</evidence>
<gene>
    <name evidence="8" type="ORF">DDB_G0287665</name>
</gene>
<dbReference type="OMA" id="LISMSEM"/>
<evidence type="ECO:0000259" key="3">
    <source>
        <dbReference type="Pfam" id="PF22933"/>
    </source>
</evidence>
<dbReference type="PhylomeDB" id="Q54K31"/>
<dbReference type="EMBL" id="AAFI02000103">
    <property type="protein sequence ID" value="EAL63641.1"/>
    <property type="molecule type" value="Genomic_DNA"/>
</dbReference>
<name>Q54K31_DICDI</name>
<keyword evidence="1" id="KW-1133">Transmembrane helix</keyword>
<dbReference type="Pfam" id="PF23033">
    <property type="entry name" value="DUF7034"/>
    <property type="match status" value="1"/>
</dbReference>
<dbReference type="KEGG" id="ddi:DDB_G0287665"/>
<dbReference type="Pfam" id="PF23034">
    <property type="entry name" value="DUF7035"/>
    <property type="match status" value="1"/>
</dbReference>
<dbReference type="PaxDb" id="44689-DDB0219252"/>
<dbReference type="HOGENOM" id="CLU_004923_0_0_1"/>
<dbReference type="InterPro" id="IPR055462">
    <property type="entry name" value="DUF7034"/>
</dbReference>
<keyword evidence="1" id="KW-0472">Membrane</keyword>
<feature type="domain" description="DUF7035" evidence="5">
    <location>
        <begin position="551"/>
        <end position="670"/>
    </location>
</feature>
<evidence type="ECO:0000256" key="1">
    <source>
        <dbReference type="SAM" id="Phobius"/>
    </source>
</evidence>
<comment type="caution">
    <text evidence="8">The sequence shown here is derived from an EMBL/GenBank/DDBJ whole genome shotgun (WGS) entry which is preliminary data.</text>
</comment>
<dbReference type="Proteomes" id="UP000002195">
    <property type="component" value="Unassembled WGS sequence"/>
</dbReference>
<dbReference type="RefSeq" id="XP_637133.1">
    <property type="nucleotide sequence ID" value="XM_632041.1"/>
</dbReference>
<dbReference type="InterPro" id="IPR054484">
    <property type="entry name" value="ComC_SSD"/>
</dbReference>
<dbReference type="Pfam" id="PF22933">
    <property type="entry name" value="ComC_SSD"/>
    <property type="match status" value="1"/>
</dbReference>
<feature type="transmembrane region" description="Helical" evidence="1">
    <location>
        <begin position="1177"/>
        <end position="1200"/>
    </location>
</feature>
<dbReference type="Pfam" id="PF24893">
    <property type="entry name" value="DUF7743"/>
    <property type="match status" value="1"/>
</dbReference>
<evidence type="ECO:0000259" key="5">
    <source>
        <dbReference type="Pfam" id="PF23034"/>
    </source>
</evidence>
<evidence type="ECO:0000259" key="6">
    <source>
        <dbReference type="Pfam" id="PF24893"/>
    </source>
</evidence>
<proteinExistence type="predicted"/>
<feature type="domain" description="DUF7743" evidence="6">
    <location>
        <begin position="351"/>
        <end position="437"/>
    </location>
</feature>
<accession>Q54K31</accession>